<protein>
    <recommendedName>
        <fullName evidence="2">DUF4781 domain-containing protein</fullName>
    </recommendedName>
</protein>
<accession>A0A8S1E1E0</accession>
<name>A0A8S1E1E0_9INSE</name>
<evidence type="ECO:0000313" key="3">
    <source>
        <dbReference type="EMBL" id="CAB3386758.1"/>
    </source>
</evidence>
<organism evidence="3 4">
    <name type="scientific">Cloeon dipterum</name>
    <dbReference type="NCBI Taxonomy" id="197152"/>
    <lineage>
        <taxon>Eukaryota</taxon>
        <taxon>Metazoa</taxon>
        <taxon>Ecdysozoa</taxon>
        <taxon>Arthropoda</taxon>
        <taxon>Hexapoda</taxon>
        <taxon>Insecta</taxon>
        <taxon>Pterygota</taxon>
        <taxon>Palaeoptera</taxon>
        <taxon>Ephemeroptera</taxon>
        <taxon>Pisciforma</taxon>
        <taxon>Baetidae</taxon>
        <taxon>Cloeon</taxon>
    </lineage>
</organism>
<dbReference type="AlphaFoldDB" id="A0A8S1E1E0"/>
<proteinExistence type="predicted"/>
<evidence type="ECO:0000256" key="1">
    <source>
        <dbReference type="SAM" id="Phobius"/>
    </source>
</evidence>
<feature type="transmembrane region" description="Helical" evidence="1">
    <location>
        <begin position="210"/>
        <end position="234"/>
    </location>
</feature>
<keyword evidence="1" id="KW-0812">Transmembrane</keyword>
<comment type="caution">
    <text evidence="3">The sequence shown here is derived from an EMBL/GenBank/DDBJ whole genome shotgun (WGS) entry which is preliminary data.</text>
</comment>
<gene>
    <name evidence="3" type="ORF">CLODIP_2_CD00495</name>
</gene>
<feature type="transmembrane region" description="Helical" evidence="1">
    <location>
        <begin position="184"/>
        <end position="204"/>
    </location>
</feature>
<dbReference type="InterPro" id="IPR031962">
    <property type="entry name" value="DUF4781"/>
</dbReference>
<dbReference type="EMBL" id="CADEPI010000509">
    <property type="protein sequence ID" value="CAB3386758.1"/>
    <property type="molecule type" value="Genomic_DNA"/>
</dbReference>
<reference evidence="3 4" key="1">
    <citation type="submission" date="2020-04" db="EMBL/GenBank/DDBJ databases">
        <authorList>
            <person name="Alioto T."/>
            <person name="Alioto T."/>
            <person name="Gomez Garrido J."/>
        </authorList>
    </citation>
    <scope>NUCLEOTIDE SEQUENCE [LARGE SCALE GENOMIC DNA]</scope>
</reference>
<dbReference type="Pfam" id="PF16013">
    <property type="entry name" value="DUF4781"/>
    <property type="match status" value="1"/>
</dbReference>
<dbReference type="Proteomes" id="UP000494165">
    <property type="component" value="Unassembled WGS sequence"/>
</dbReference>
<feature type="domain" description="DUF4781" evidence="2">
    <location>
        <begin position="121"/>
        <end position="224"/>
    </location>
</feature>
<sequence length="240" mass="26725">MAEMIDPENWQAEAKRRQCEFYTTLGYKVVWRGVPAEMKLSLTLMVAEHIFHCSPAAENASLSDLGLSRTERGTVNIIANKVVKYFPNQNVHISLVLIVSKWKKHTVEELVLRVEGGGETKFIDKNYRVYPDWNSFLGANRILPGQICFPANGRYTLAPTGMETLVEFGFSPSSSQKNRILAKILLLAFLGMVISSALVIAYVFNHDDVLAIVGAVIGIPSYSYLIITGIFSSLDSLKYS</sequence>
<keyword evidence="1" id="KW-0472">Membrane</keyword>
<keyword evidence="1" id="KW-1133">Transmembrane helix</keyword>
<evidence type="ECO:0000313" key="4">
    <source>
        <dbReference type="Proteomes" id="UP000494165"/>
    </source>
</evidence>
<keyword evidence="4" id="KW-1185">Reference proteome</keyword>
<evidence type="ECO:0000259" key="2">
    <source>
        <dbReference type="Pfam" id="PF16013"/>
    </source>
</evidence>